<evidence type="ECO:0000313" key="3">
    <source>
        <dbReference type="EMBL" id="KAJ7321009.1"/>
    </source>
</evidence>
<accession>A0AAD6ZFA7</accession>
<dbReference type="InterPro" id="IPR000626">
    <property type="entry name" value="Ubiquitin-like_dom"/>
</dbReference>
<dbReference type="PROSITE" id="PS50053">
    <property type="entry name" value="UBIQUITIN_2"/>
    <property type="match status" value="1"/>
</dbReference>
<feature type="domain" description="Ubiquitin-like" evidence="2">
    <location>
        <begin position="4"/>
        <end position="82"/>
    </location>
</feature>
<reference evidence="3" key="1">
    <citation type="submission" date="2023-03" db="EMBL/GenBank/DDBJ databases">
        <title>Massive genome expansion in bonnet fungi (Mycena s.s.) driven by repeated elements and novel gene families across ecological guilds.</title>
        <authorList>
            <consortium name="Lawrence Berkeley National Laboratory"/>
            <person name="Harder C.B."/>
            <person name="Miyauchi S."/>
            <person name="Viragh M."/>
            <person name="Kuo A."/>
            <person name="Thoen E."/>
            <person name="Andreopoulos B."/>
            <person name="Lu D."/>
            <person name="Skrede I."/>
            <person name="Drula E."/>
            <person name="Henrissat B."/>
            <person name="Morin E."/>
            <person name="Kohler A."/>
            <person name="Barry K."/>
            <person name="LaButti K."/>
            <person name="Morin E."/>
            <person name="Salamov A."/>
            <person name="Lipzen A."/>
            <person name="Mereny Z."/>
            <person name="Hegedus B."/>
            <person name="Baldrian P."/>
            <person name="Stursova M."/>
            <person name="Weitz H."/>
            <person name="Taylor A."/>
            <person name="Grigoriev I.V."/>
            <person name="Nagy L.G."/>
            <person name="Martin F."/>
            <person name="Kauserud H."/>
        </authorList>
    </citation>
    <scope>NUCLEOTIDE SEQUENCE</scope>
    <source>
        <strain evidence="3">CBHHK002</strain>
    </source>
</reference>
<evidence type="ECO:0000256" key="1">
    <source>
        <dbReference type="SAM" id="MobiDB-lite"/>
    </source>
</evidence>
<feature type="compositionally biased region" description="Basic and acidic residues" evidence="1">
    <location>
        <begin position="138"/>
        <end position="147"/>
    </location>
</feature>
<sequence>MSVFTVFIRGLGGCSLPILVTKYTTVYEIYQHLLDLGVVPKTGINNLFFTVGGRRVSWDDTMESLKLGPISHLDLRIRVPGGANPDPEASSSSLPAKRKRNEKRMQNILTAEDQDSDGNPEGNRPKKSARKSRKKKARRDDTAKTDAEDNDFSSGSESDSDSDVELVMTNEELADSLLAKTVVEGSRRKTSQPVKPTKNPAKSKGKGKGKAMVSEPPVVIPDATAESNTDTGSSKAAKKKPGRSPIYLLYELVAQDADGSQLEGARYYKCYLGNRTIISITAGSNYNTKSSLNKNFKGHFRLYEVLTRRDGLPTADGLALINGTQAMDAATAIKYAQQADQLSQNIKSIFQKQATEAEASVFYGFDPEYS</sequence>
<dbReference type="AlphaFoldDB" id="A0AAD6ZFA7"/>
<protein>
    <recommendedName>
        <fullName evidence="2">Ubiquitin-like domain-containing protein</fullName>
    </recommendedName>
</protein>
<comment type="caution">
    <text evidence="3">The sequence shown here is derived from an EMBL/GenBank/DDBJ whole genome shotgun (WGS) entry which is preliminary data.</text>
</comment>
<proteinExistence type="predicted"/>
<keyword evidence="4" id="KW-1185">Reference proteome</keyword>
<evidence type="ECO:0000259" key="2">
    <source>
        <dbReference type="PROSITE" id="PS50053"/>
    </source>
</evidence>
<dbReference type="Proteomes" id="UP001218218">
    <property type="component" value="Unassembled WGS sequence"/>
</dbReference>
<feature type="region of interest" description="Disordered" evidence="1">
    <location>
        <begin position="78"/>
        <end position="164"/>
    </location>
</feature>
<gene>
    <name evidence="3" type="ORF">DFH08DRAFT_970311</name>
</gene>
<feature type="compositionally biased region" description="Basic residues" evidence="1">
    <location>
        <begin position="125"/>
        <end position="137"/>
    </location>
</feature>
<name>A0AAD6ZFA7_9AGAR</name>
<evidence type="ECO:0000313" key="4">
    <source>
        <dbReference type="Proteomes" id="UP001218218"/>
    </source>
</evidence>
<organism evidence="3 4">
    <name type="scientific">Mycena albidolilacea</name>
    <dbReference type="NCBI Taxonomy" id="1033008"/>
    <lineage>
        <taxon>Eukaryota</taxon>
        <taxon>Fungi</taxon>
        <taxon>Dikarya</taxon>
        <taxon>Basidiomycota</taxon>
        <taxon>Agaricomycotina</taxon>
        <taxon>Agaricomycetes</taxon>
        <taxon>Agaricomycetidae</taxon>
        <taxon>Agaricales</taxon>
        <taxon>Marasmiineae</taxon>
        <taxon>Mycenaceae</taxon>
        <taxon>Mycena</taxon>
    </lineage>
</organism>
<feature type="compositionally biased region" description="Polar residues" evidence="1">
    <location>
        <begin position="225"/>
        <end position="234"/>
    </location>
</feature>
<feature type="region of interest" description="Disordered" evidence="1">
    <location>
        <begin position="181"/>
        <end position="240"/>
    </location>
</feature>
<dbReference type="EMBL" id="JARIHO010000052">
    <property type="protein sequence ID" value="KAJ7321009.1"/>
    <property type="molecule type" value="Genomic_DNA"/>
</dbReference>